<reference evidence="1" key="1">
    <citation type="submission" date="2020-11" db="EMBL/GenBank/DDBJ databases">
        <authorList>
            <consortium name="DOE Joint Genome Institute"/>
            <person name="Ahrendt S."/>
            <person name="Riley R."/>
            <person name="Andreopoulos W."/>
            <person name="Labutti K."/>
            <person name="Pangilinan J."/>
            <person name="Ruiz-Duenas F.J."/>
            <person name="Barrasa J.M."/>
            <person name="Sanchez-Garcia M."/>
            <person name="Camarero S."/>
            <person name="Miyauchi S."/>
            <person name="Serrano A."/>
            <person name="Linde D."/>
            <person name="Babiker R."/>
            <person name="Drula E."/>
            <person name="Ayuso-Fernandez I."/>
            <person name="Pacheco R."/>
            <person name="Padilla G."/>
            <person name="Ferreira P."/>
            <person name="Barriuso J."/>
            <person name="Kellner H."/>
            <person name="Castanera R."/>
            <person name="Alfaro M."/>
            <person name="Ramirez L."/>
            <person name="Pisabarro A.G."/>
            <person name="Kuo A."/>
            <person name="Tritt A."/>
            <person name="Lipzen A."/>
            <person name="He G."/>
            <person name="Yan M."/>
            <person name="Ng V."/>
            <person name="Cullen D."/>
            <person name="Martin F."/>
            <person name="Rosso M.-N."/>
            <person name="Henrissat B."/>
            <person name="Hibbett D."/>
            <person name="Martinez A.T."/>
            <person name="Grigoriev I.V."/>
        </authorList>
    </citation>
    <scope>NUCLEOTIDE SEQUENCE</scope>
    <source>
        <strain evidence="1">AH 40177</strain>
    </source>
</reference>
<dbReference type="OrthoDB" id="2447803at2759"/>
<dbReference type="InterPro" id="IPR032675">
    <property type="entry name" value="LRR_dom_sf"/>
</dbReference>
<dbReference type="SUPFAM" id="SSF52047">
    <property type="entry name" value="RNI-like"/>
    <property type="match status" value="1"/>
</dbReference>
<evidence type="ECO:0008006" key="3">
    <source>
        <dbReference type="Google" id="ProtNLM"/>
    </source>
</evidence>
<proteinExistence type="predicted"/>
<comment type="caution">
    <text evidence="1">The sequence shown here is derived from an EMBL/GenBank/DDBJ whole genome shotgun (WGS) entry which is preliminary data.</text>
</comment>
<name>A0A9P5U7V6_9AGAR</name>
<dbReference type="EMBL" id="JADNRY010000062">
    <property type="protein sequence ID" value="KAF9068313.1"/>
    <property type="molecule type" value="Genomic_DNA"/>
</dbReference>
<evidence type="ECO:0000313" key="1">
    <source>
        <dbReference type="EMBL" id="KAF9068313.1"/>
    </source>
</evidence>
<keyword evidence="2" id="KW-1185">Reference proteome</keyword>
<dbReference type="AlphaFoldDB" id="A0A9P5U7V6"/>
<dbReference type="Gene3D" id="3.80.10.10">
    <property type="entry name" value="Ribonuclease Inhibitor"/>
    <property type="match status" value="1"/>
</dbReference>
<gene>
    <name evidence="1" type="ORF">BDP27DRAFT_1403315</name>
</gene>
<evidence type="ECO:0000313" key="2">
    <source>
        <dbReference type="Proteomes" id="UP000772434"/>
    </source>
</evidence>
<sequence length="537" mass="61143">MPAPSPLDIPEILDNILSHCNDSANYRSLLVCQRWLNVGLDLLWYEIIDLRPLLELFGELEKKSGSYNYIKTPSFASWQRFEKVYQNRIRIIIIEDPAPNYCSALSTLSKMRGEGPFLPKLHTFQWIDFSNLGLVEPSVMFMNDGMRVFRVGQSDDGVLDQDAFTSYCAAISARMPSLSYLQLGVSPLQIYQEPIVTLMKQLPNLEDLDVPPFPDLTEIFLGLAEVPQIKRFRAISHFMYPPCSILNLSNSSQYIGLAKLQKMDLYCTYPFATKVLQNISSSEMEHLTINSHDPETSGNVCAIISLVATEFSCLTSLNLGYFPFIEDYNILDSLLFQPSAKDMVQMGDLLPILSNCRNISWFKLRSPYPAAIDDNDVEIIAKSWPGLTWFSLCYQPGVLLPEREKRLTLKALSHFSCHCPNMSALQLYIDATSEHIPDVASKEVTRFTKLYRLDVGPSPIDEHAQVAYMLAQLCPTAKKLWLWTGGGWMYLDEIDPRINSTWRTNWNAVKAALPVMLKMQGKIESLQRDLNIERLFR</sequence>
<accession>A0A9P5U7V6</accession>
<dbReference type="Proteomes" id="UP000772434">
    <property type="component" value="Unassembled WGS sequence"/>
</dbReference>
<protein>
    <recommendedName>
        <fullName evidence="3">F-box domain-containing protein</fullName>
    </recommendedName>
</protein>
<organism evidence="1 2">
    <name type="scientific">Rhodocollybia butyracea</name>
    <dbReference type="NCBI Taxonomy" id="206335"/>
    <lineage>
        <taxon>Eukaryota</taxon>
        <taxon>Fungi</taxon>
        <taxon>Dikarya</taxon>
        <taxon>Basidiomycota</taxon>
        <taxon>Agaricomycotina</taxon>
        <taxon>Agaricomycetes</taxon>
        <taxon>Agaricomycetidae</taxon>
        <taxon>Agaricales</taxon>
        <taxon>Marasmiineae</taxon>
        <taxon>Omphalotaceae</taxon>
        <taxon>Rhodocollybia</taxon>
    </lineage>
</organism>